<gene>
    <name evidence="1" type="ORF">AMECASPLE_029507</name>
</gene>
<keyword evidence="2" id="KW-1185">Reference proteome</keyword>
<evidence type="ECO:0000313" key="1">
    <source>
        <dbReference type="EMBL" id="MEQ2312296.1"/>
    </source>
</evidence>
<accession>A0ABV1A1Y7</accession>
<dbReference type="Proteomes" id="UP001469553">
    <property type="component" value="Unassembled WGS sequence"/>
</dbReference>
<evidence type="ECO:0000313" key="2">
    <source>
        <dbReference type="Proteomes" id="UP001469553"/>
    </source>
</evidence>
<protein>
    <submittedName>
        <fullName evidence="1">Uncharacterized protein</fullName>
    </submittedName>
</protein>
<comment type="caution">
    <text evidence="1">The sequence shown here is derived from an EMBL/GenBank/DDBJ whole genome shotgun (WGS) entry which is preliminary data.</text>
</comment>
<organism evidence="1 2">
    <name type="scientific">Ameca splendens</name>
    <dbReference type="NCBI Taxonomy" id="208324"/>
    <lineage>
        <taxon>Eukaryota</taxon>
        <taxon>Metazoa</taxon>
        <taxon>Chordata</taxon>
        <taxon>Craniata</taxon>
        <taxon>Vertebrata</taxon>
        <taxon>Euteleostomi</taxon>
        <taxon>Actinopterygii</taxon>
        <taxon>Neopterygii</taxon>
        <taxon>Teleostei</taxon>
        <taxon>Neoteleostei</taxon>
        <taxon>Acanthomorphata</taxon>
        <taxon>Ovalentaria</taxon>
        <taxon>Atherinomorphae</taxon>
        <taxon>Cyprinodontiformes</taxon>
        <taxon>Goodeidae</taxon>
        <taxon>Ameca</taxon>
    </lineage>
</organism>
<name>A0ABV1A1Y7_9TELE</name>
<sequence length="101" mass="11572">MATASSPHDQFLHPNIGLLSLTGFCPIRAQIPERHAHTHQLPVDFSSKLSVQTEIEDFINLLQKTQIEMRCHQKVKHIVMKIRFYSAPVCVSVCRSYKKTL</sequence>
<reference evidence="1 2" key="1">
    <citation type="submission" date="2021-06" db="EMBL/GenBank/DDBJ databases">
        <authorList>
            <person name="Palmer J.M."/>
        </authorList>
    </citation>
    <scope>NUCLEOTIDE SEQUENCE [LARGE SCALE GENOMIC DNA]</scope>
    <source>
        <strain evidence="1 2">AS_MEX2019</strain>
        <tissue evidence="1">Muscle</tissue>
    </source>
</reference>
<dbReference type="EMBL" id="JAHRIP010078621">
    <property type="protein sequence ID" value="MEQ2312296.1"/>
    <property type="molecule type" value="Genomic_DNA"/>
</dbReference>
<proteinExistence type="predicted"/>